<evidence type="ECO:0000256" key="4">
    <source>
        <dbReference type="ARBA" id="ARBA00044746"/>
    </source>
</evidence>
<keyword evidence="2" id="KW-0132">Cell division</keyword>
<comment type="function">
    <text evidence="4">May play a role in the regulation of cytokinesis.</text>
</comment>
<name>A0A168NC48_ABSGL</name>
<evidence type="ECO:0000256" key="5">
    <source>
        <dbReference type="ARBA" id="ARBA00044801"/>
    </source>
</evidence>
<feature type="domain" description="Ataxin-10" evidence="8">
    <location>
        <begin position="388"/>
        <end position="484"/>
    </location>
</feature>
<dbReference type="InterPro" id="IPR016024">
    <property type="entry name" value="ARM-type_fold"/>
</dbReference>
<protein>
    <recommendedName>
        <fullName evidence="5">Ataxin-10 homolog</fullName>
    </recommendedName>
    <alternativeName>
        <fullName evidence="6">Copper transport protein 86</fullName>
    </alternativeName>
</protein>
<dbReference type="AlphaFoldDB" id="A0A168NC48"/>
<dbReference type="STRING" id="4829.A0A168NC48"/>
<keyword evidence="3" id="KW-0131">Cell cycle</keyword>
<dbReference type="Proteomes" id="UP000078561">
    <property type="component" value="Unassembled WGS sequence"/>
</dbReference>
<dbReference type="InParanoid" id="A0A168NC48"/>
<evidence type="ECO:0000259" key="8">
    <source>
        <dbReference type="Pfam" id="PF09759"/>
    </source>
</evidence>
<proteinExistence type="inferred from homology"/>
<organism evidence="9">
    <name type="scientific">Absidia glauca</name>
    <name type="common">Pin mould</name>
    <dbReference type="NCBI Taxonomy" id="4829"/>
    <lineage>
        <taxon>Eukaryota</taxon>
        <taxon>Fungi</taxon>
        <taxon>Fungi incertae sedis</taxon>
        <taxon>Mucoromycota</taxon>
        <taxon>Mucoromycotina</taxon>
        <taxon>Mucoromycetes</taxon>
        <taxon>Mucorales</taxon>
        <taxon>Cunninghamellaceae</taxon>
        <taxon>Absidia</taxon>
    </lineage>
</organism>
<evidence type="ECO:0000256" key="6">
    <source>
        <dbReference type="ARBA" id="ARBA00044805"/>
    </source>
</evidence>
<dbReference type="PANTHER" id="PTHR13255">
    <property type="entry name" value="ATAXIN-10"/>
    <property type="match status" value="1"/>
</dbReference>
<dbReference type="PROSITE" id="PS50176">
    <property type="entry name" value="ARM_REPEAT"/>
    <property type="match status" value="1"/>
</dbReference>
<evidence type="ECO:0000256" key="2">
    <source>
        <dbReference type="ARBA" id="ARBA00022618"/>
    </source>
</evidence>
<evidence type="ECO:0000256" key="3">
    <source>
        <dbReference type="ARBA" id="ARBA00023306"/>
    </source>
</evidence>
<dbReference type="GO" id="GO:0005829">
    <property type="term" value="C:cytosol"/>
    <property type="evidence" value="ECO:0007669"/>
    <property type="project" value="TreeGrafter"/>
</dbReference>
<evidence type="ECO:0000256" key="1">
    <source>
        <dbReference type="ARBA" id="ARBA00008384"/>
    </source>
</evidence>
<dbReference type="OrthoDB" id="379794at2759"/>
<gene>
    <name evidence="9" type="primary">ABSGL_05930.1 scaffold 7611</name>
</gene>
<dbReference type="InterPro" id="IPR051374">
    <property type="entry name" value="Ataxin-10/CTR86_families"/>
</dbReference>
<dbReference type="OMA" id="YIVINEL"/>
<comment type="similarity">
    <text evidence="1">Belongs to the ataxin-10 family.</text>
</comment>
<dbReference type="InterPro" id="IPR000225">
    <property type="entry name" value="Armadillo"/>
</dbReference>
<dbReference type="Pfam" id="PF09759">
    <property type="entry name" value="Atx10homo_assoc"/>
    <property type="match status" value="1"/>
</dbReference>
<evidence type="ECO:0000313" key="10">
    <source>
        <dbReference type="Proteomes" id="UP000078561"/>
    </source>
</evidence>
<dbReference type="PANTHER" id="PTHR13255:SF0">
    <property type="entry name" value="ATAXIN-10"/>
    <property type="match status" value="1"/>
</dbReference>
<keyword evidence="10" id="KW-1185">Reference proteome</keyword>
<dbReference type="SUPFAM" id="SSF48371">
    <property type="entry name" value="ARM repeat"/>
    <property type="match status" value="1"/>
</dbReference>
<dbReference type="Gene3D" id="1.25.10.10">
    <property type="entry name" value="Leucine-rich Repeat Variant"/>
    <property type="match status" value="2"/>
</dbReference>
<dbReference type="InterPro" id="IPR019156">
    <property type="entry name" value="Ataxin-10_domain"/>
</dbReference>
<reference evidence="9" key="1">
    <citation type="submission" date="2016-04" db="EMBL/GenBank/DDBJ databases">
        <authorList>
            <person name="Evans L.H."/>
            <person name="Alamgir A."/>
            <person name="Owens N."/>
            <person name="Weber N.D."/>
            <person name="Virtaneva K."/>
            <person name="Barbian K."/>
            <person name="Babar A."/>
            <person name="Rosenke K."/>
        </authorList>
    </citation>
    <scope>NUCLEOTIDE SEQUENCE [LARGE SCALE GENOMIC DNA]</scope>
    <source>
        <strain evidence="9">CBS 101.48</strain>
    </source>
</reference>
<dbReference type="GO" id="GO:0051301">
    <property type="term" value="P:cell division"/>
    <property type="evidence" value="ECO:0007669"/>
    <property type="project" value="UniProtKB-KW"/>
</dbReference>
<feature type="repeat" description="ARM" evidence="7">
    <location>
        <begin position="414"/>
        <end position="458"/>
    </location>
</feature>
<dbReference type="EMBL" id="LT553181">
    <property type="protein sequence ID" value="SAM00249.1"/>
    <property type="molecule type" value="Genomic_DNA"/>
</dbReference>
<accession>A0A168NC48</accession>
<evidence type="ECO:0000313" key="9">
    <source>
        <dbReference type="EMBL" id="SAM00249.1"/>
    </source>
</evidence>
<sequence length="489" mass="54631">MDVAQLIQTLQDYTLNTSPSLDIGNILNQALQRTLGDATYRLDLGKKADFWTLSNALLVRHNNDLTTMTQPTENDSSLTELIKLARNVAAANPEGQALALNSGILYSLADLIQHHLPRMGDSSTLLVKVSTQAVCNMVTGNNANLDIMWKYWTIEQEPPLWNQVIESNDKDTVTSALVLVSQCIRNSKQRCGALVSTPGGIVYLKAVVKEIERAHTEESNQHFELGYIVINELLKNGYFVDALEALKDSESSVYEVNQHQTVIVKLLDSTLHKHPEITLPLATKDFETLTGLLHSLSNQACQVIDHALTTHRDQQSNLELDKVSLMYTCLVLSLQITNTCLTSSQGQEMKSILLNKGGLQVIIELLRQCERMVDWKDKEASKLGFDYVKREIVKCLGALCYKDKDIQDEIRTLGGIALILNQMKIDDTNPYIREHATVTLRHLLENNSDNQQLIAEMAPMEAVQTDALGEMGLKSSLIDGKVHLERTRK</sequence>
<dbReference type="InterPro" id="IPR011989">
    <property type="entry name" value="ARM-like"/>
</dbReference>
<evidence type="ECO:0000256" key="7">
    <source>
        <dbReference type="PROSITE-ProRule" id="PRU00259"/>
    </source>
</evidence>